<reference evidence="2" key="1">
    <citation type="submission" date="2022-11" db="EMBL/GenBank/DDBJ databases">
        <authorList>
            <person name="Petersen C."/>
        </authorList>
    </citation>
    <scope>NUCLEOTIDE SEQUENCE</scope>
    <source>
        <strain evidence="2">IBT 21917</strain>
    </source>
</reference>
<evidence type="ECO:0000313" key="2">
    <source>
        <dbReference type="EMBL" id="KAJ5152057.1"/>
    </source>
</evidence>
<reference evidence="2" key="2">
    <citation type="journal article" date="2023" name="IMA Fungus">
        <title>Comparative genomic study of the Penicillium genus elucidates a diverse pangenome and 15 lateral gene transfer events.</title>
        <authorList>
            <person name="Petersen C."/>
            <person name="Sorensen T."/>
            <person name="Nielsen M.R."/>
            <person name="Sondergaard T.E."/>
            <person name="Sorensen J.L."/>
            <person name="Fitzpatrick D.A."/>
            <person name="Frisvad J.C."/>
            <person name="Nielsen K.L."/>
        </authorList>
    </citation>
    <scope>NUCLEOTIDE SEQUENCE</scope>
    <source>
        <strain evidence="2">IBT 21917</strain>
    </source>
</reference>
<name>A0A9W9HM99_9EURO</name>
<proteinExistence type="predicted"/>
<comment type="caution">
    <text evidence="2">The sequence shown here is derived from an EMBL/GenBank/DDBJ whole genome shotgun (WGS) entry which is preliminary data.</text>
</comment>
<dbReference type="AlphaFoldDB" id="A0A9W9HM99"/>
<keyword evidence="3" id="KW-1185">Reference proteome</keyword>
<gene>
    <name evidence="2" type="ORF">N7492_010352</name>
</gene>
<protein>
    <submittedName>
        <fullName evidence="2">Uncharacterized protein</fullName>
    </submittedName>
</protein>
<organism evidence="2 3">
    <name type="scientific">Penicillium capsulatum</name>
    <dbReference type="NCBI Taxonomy" id="69766"/>
    <lineage>
        <taxon>Eukaryota</taxon>
        <taxon>Fungi</taxon>
        <taxon>Dikarya</taxon>
        <taxon>Ascomycota</taxon>
        <taxon>Pezizomycotina</taxon>
        <taxon>Eurotiomycetes</taxon>
        <taxon>Eurotiomycetidae</taxon>
        <taxon>Eurotiales</taxon>
        <taxon>Aspergillaceae</taxon>
        <taxon>Penicillium</taxon>
    </lineage>
</organism>
<dbReference type="Proteomes" id="UP001146351">
    <property type="component" value="Unassembled WGS sequence"/>
</dbReference>
<evidence type="ECO:0000256" key="1">
    <source>
        <dbReference type="SAM" id="MobiDB-lite"/>
    </source>
</evidence>
<feature type="region of interest" description="Disordered" evidence="1">
    <location>
        <begin position="114"/>
        <end position="139"/>
    </location>
</feature>
<evidence type="ECO:0000313" key="3">
    <source>
        <dbReference type="Proteomes" id="UP001146351"/>
    </source>
</evidence>
<dbReference type="EMBL" id="JAPQKO010000008">
    <property type="protein sequence ID" value="KAJ5152057.1"/>
    <property type="molecule type" value="Genomic_DNA"/>
</dbReference>
<sequence>MRANQIRDAKYPRRAISTSSDIEQSVSGCTRSGQLQGHTINEHRTTQAFAMYAVQCGNSLKQRGLTAACIAAVYTLGFGSSLFSRHTEGKQLWIFPTIRIPPHGDLASLLEAPAGRGMTRDPGPVDPTGSDATCTRDEG</sequence>
<accession>A0A9W9HM99</accession>